<dbReference type="RefSeq" id="WP_213364417.1">
    <property type="nucleotide sequence ID" value="NZ_BSFM01000014.1"/>
</dbReference>
<organism evidence="5 6">
    <name type="scientific">Ancylobacter defluvii</name>
    <dbReference type="NCBI Taxonomy" id="1282440"/>
    <lineage>
        <taxon>Bacteria</taxon>
        <taxon>Pseudomonadati</taxon>
        <taxon>Pseudomonadota</taxon>
        <taxon>Alphaproteobacteria</taxon>
        <taxon>Hyphomicrobiales</taxon>
        <taxon>Xanthobacteraceae</taxon>
        <taxon>Ancylobacter</taxon>
    </lineage>
</organism>
<dbReference type="InterPro" id="IPR018976">
    <property type="entry name" value="Imelysin-like"/>
</dbReference>
<evidence type="ECO:0000259" key="4">
    <source>
        <dbReference type="Pfam" id="PF09375"/>
    </source>
</evidence>
<dbReference type="GO" id="GO:0030313">
    <property type="term" value="C:cell envelope"/>
    <property type="evidence" value="ECO:0007669"/>
    <property type="project" value="UniProtKB-SubCell"/>
</dbReference>
<dbReference type="Pfam" id="PF09375">
    <property type="entry name" value="Peptidase_M75"/>
    <property type="match status" value="1"/>
</dbReference>
<dbReference type="AlphaFoldDB" id="A0A9W6JXV4"/>
<dbReference type="Gene3D" id="1.20.1420.20">
    <property type="entry name" value="M75 peptidase, HXXE motif"/>
    <property type="match status" value="1"/>
</dbReference>
<evidence type="ECO:0000256" key="1">
    <source>
        <dbReference type="ARBA" id="ARBA00004196"/>
    </source>
</evidence>
<sequence>MRRSPLALVLAFASQMGHVAQGVPAAAAAAASLLTTIFVGRADAAALSAPEVVEAWLLPRYDALVAGARANREAWTSFCAAPSEAGIAVLQQRFGAVSDAWAAVEFITFGPVMLSLRPDRMNLFPERRNAVGRSVAELIGDPTDERLKPERFGRLSAAAQGLPALERLLYDDGAAAVLLAGPEAGRRCAIGLAIATNIETIATEVRQGWGDRKDGLLAQLVAGTSDPVFFPDPSALMSQIVTDLAGAYQRVVDQRLLAVLGKTPDDAKPLTADRRRSGRSKATIVAMIASADSLGRELGVALDSKGRAALDKALDAADAAAARLPDDIGEATQTAPGRKALQEAAATFKAAQASIASPLAAGLGVALGFNALDGD</sequence>
<keyword evidence="6" id="KW-1185">Reference proteome</keyword>
<name>A0A9W6JXV4_9HYPH</name>
<feature type="domain" description="Imelysin-like" evidence="4">
    <location>
        <begin position="58"/>
        <end position="353"/>
    </location>
</feature>
<dbReference type="InterPro" id="IPR034984">
    <property type="entry name" value="Imelysin-like_IPPA"/>
</dbReference>
<protein>
    <recommendedName>
        <fullName evidence="4">Imelysin-like domain-containing protein</fullName>
    </recommendedName>
</protein>
<reference evidence="5" key="2">
    <citation type="submission" date="2023-01" db="EMBL/GenBank/DDBJ databases">
        <authorList>
            <person name="Sun Q."/>
            <person name="Evtushenko L."/>
        </authorList>
    </citation>
    <scope>NUCLEOTIDE SEQUENCE</scope>
    <source>
        <strain evidence="5">VKM B-2789</strain>
    </source>
</reference>
<evidence type="ECO:0000256" key="2">
    <source>
        <dbReference type="ARBA" id="ARBA00022729"/>
    </source>
</evidence>
<evidence type="ECO:0000256" key="3">
    <source>
        <dbReference type="SAM" id="SignalP"/>
    </source>
</evidence>
<accession>A0A9W6JXV4</accession>
<dbReference type="CDD" id="cd14659">
    <property type="entry name" value="Imelysin-like_IPPA"/>
    <property type="match status" value="1"/>
</dbReference>
<evidence type="ECO:0000313" key="5">
    <source>
        <dbReference type="EMBL" id="GLK84528.1"/>
    </source>
</evidence>
<dbReference type="InterPro" id="IPR038352">
    <property type="entry name" value="Imelysin_sf"/>
</dbReference>
<proteinExistence type="predicted"/>
<dbReference type="Proteomes" id="UP001143330">
    <property type="component" value="Unassembled WGS sequence"/>
</dbReference>
<comment type="caution">
    <text evidence="5">The sequence shown here is derived from an EMBL/GenBank/DDBJ whole genome shotgun (WGS) entry which is preliminary data.</text>
</comment>
<gene>
    <name evidence="5" type="ORF">GCM10017653_25980</name>
</gene>
<reference evidence="5" key="1">
    <citation type="journal article" date="2014" name="Int. J. Syst. Evol. Microbiol.">
        <title>Complete genome sequence of Corynebacterium casei LMG S-19264T (=DSM 44701T), isolated from a smear-ripened cheese.</title>
        <authorList>
            <consortium name="US DOE Joint Genome Institute (JGI-PGF)"/>
            <person name="Walter F."/>
            <person name="Albersmeier A."/>
            <person name="Kalinowski J."/>
            <person name="Ruckert C."/>
        </authorList>
    </citation>
    <scope>NUCLEOTIDE SEQUENCE</scope>
    <source>
        <strain evidence="5">VKM B-2789</strain>
    </source>
</reference>
<evidence type="ECO:0000313" key="6">
    <source>
        <dbReference type="Proteomes" id="UP001143330"/>
    </source>
</evidence>
<dbReference type="EMBL" id="BSFM01000014">
    <property type="protein sequence ID" value="GLK84528.1"/>
    <property type="molecule type" value="Genomic_DNA"/>
</dbReference>
<feature type="chain" id="PRO_5040746795" description="Imelysin-like domain-containing protein" evidence="3">
    <location>
        <begin position="21"/>
        <end position="375"/>
    </location>
</feature>
<feature type="signal peptide" evidence="3">
    <location>
        <begin position="1"/>
        <end position="20"/>
    </location>
</feature>
<comment type="subcellular location">
    <subcellularLocation>
        <location evidence="1">Cell envelope</location>
    </subcellularLocation>
</comment>
<keyword evidence="2 3" id="KW-0732">Signal</keyword>